<proteinExistence type="inferred from homology"/>
<keyword evidence="5" id="KW-0732">Signal</keyword>
<dbReference type="GO" id="GO:0060320">
    <property type="term" value="P:rejection of self pollen"/>
    <property type="evidence" value="ECO:0007669"/>
    <property type="project" value="UniProtKB-KW"/>
</dbReference>
<evidence type="ECO:0000256" key="3">
    <source>
        <dbReference type="ARBA" id="ARBA00022471"/>
    </source>
</evidence>
<keyword evidence="9" id="KW-1185">Reference proteome</keyword>
<sequence>MNIHCQSKDDDLGNITLKNGDEIEWSFSLNFWGTTLFYCDVQWENLNYHFDVYSNKRDHKRCYSECHWMISDYGSLYGYDQESGKWSSFPLKPIPGTRPTRSTRPIRPENRPTRRRRRSAADLRSQNPRPA</sequence>
<feature type="region of interest" description="Disordered" evidence="7">
    <location>
        <begin position="87"/>
        <end position="131"/>
    </location>
</feature>
<evidence type="ECO:0000313" key="8">
    <source>
        <dbReference type="EMBL" id="KAK9999192.1"/>
    </source>
</evidence>
<evidence type="ECO:0000256" key="6">
    <source>
        <dbReference type="RuleBase" id="RU367044"/>
    </source>
</evidence>
<dbReference type="GO" id="GO:0005576">
    <property type="term" value="C:extracellular region"/>
    <property type="evidence" value="ECO:0007669"/>
    <property type="project" value="UniProtKB-SubCell"/>
</dbReference>
<evidence type="ECO:0000256" key="1">
    <source>
        <dbReference type="ARBA" id="ARBA00004613"/>
    </source>
</evidence>
<dbReference type="PANTHER" id="PTHR31232:SF18">
    <property type="entry name" value="S-PROTEIN HOMOLOG"/>
    <property type="match status" value="1"/>
</dbReference>
<dbReference type="EMBL" id="JAZDWU010000006">
    <property type="protein sequence ID" value="KAK9999192.1"/>
    <property type="molecule type" value="Genomic_DNA"/>
</dbReference>
<keyword evidence="3 6" id="KW-0713">Self-incompatibility</keyword>
<evidence type="ECO:0000256" key="7">
    <source>
        <dbReference type="SAM" id="MobiDB-lite"/>
    </source>
</evidence>
<organism evidence="8 9">
    <name type="scientific">Lithocarpus litseifolius</name>
    <dbReference type="NCBI Taxonomy" id="425828"/>
    <lineage>
        <taxon>Eukaryota</taxon>
        <taxon>Viridiplantae</taxon>
        <taxon>Streptophyta</taxon>
        <taxon>Embryophyta</taxon>
        <taxon>Tracheophyta</taxon>
        <taxon>Spermatophyta</taxon>
        <taxon>Magnoliopsida</taxon>
        <taxon>eudicotyledons</taxon>
        <taxon>Gunneridae</taxon>
        <taxon>Pentapetalae</taxon>
        <taxon>rosids</taxon>
        <taxon>fabids</taxon>
        <taxon>Fagales</taxon>
        <taxon>Fagaceae</taxon>
        <taxon>Lithocarpus</taxon>
    </lineage>
</organism>
<accession>A0AAW2CLU5</accession>
<comment type="caution">
    <text evidence="8">The sequence shown here is derived from an EMBL/GenBank/DDBJ whole genome shotgun (WGS) entry which is preliminary data.</text>
</comment>
<name>A0AAW2CLU5_9ROSI</name>
<gene>
    <name evidence="8" type="ORF">SO802_018795</name>
</gene>
<evidence type="ECO:0000256" key="2">
    <source>
        <dbReference type="ARBA" id="ARBA00005581"/>
    </source>
</evidence>
<evidence type="ECO:0000256" key="4">
    <source>
        <dbReference type="ARBA" id="ARBA00022525"/>
    </source>
</evidence>
<dbReference type="Proteomes" id="UP001459277">
    <property type="component" value="Unassembled WGS sequence"/>
</dbReference>
<dbReference type="InterPro" id="IPR010264">
    <property type="entry name" value="Self-incomp_S1"/>
</dbReference>
<dbReference type="Pfam" id="PF05938">
    <property type="entry name" value="Self-incomp_S1"/>
    <property type="match status" value="1"/>
</dbReference>
<comment type="similarity">
    <text evidence="2 6">Belongs to the plant self-incompatibility (S1) protein family.</text>
</comment>
<keyword evidence="4 6" id="KW-0964">Secreted</keyword>
<dbReference type="PANTHER" id="PTHR31232">
    <property type="match status" value="1"/>
</dbReference>
<reference evidence="8 9" key="1">
    <citation type="submission" date="2024-01" db="EMBL/GenBank/DDBJ databases">
        <title>A telomere-to-telomere, gap-free genome of sweet tea (Lithocarpus litseifolius).</title>
        <authorList>
            <person name="Zhou J."/>
        </authorList>
    </citation>
    <scope>NUCLEOTIDE SEQUENCE [LARGE SCALE GENOMIC DNA]</scope>
    <source>
        <strain evidence="8">Zhou-2022a</strain>
        <tissue evidence="8">Leaf</tissue>
    </source>
</reference>
<feature type="compositionally biased region" description="Low complexity" evidence="7">
    <location>
        <begin position="94"/>
        <end position="105"/>
    </location>
</feature>
<dbReference type="AlphaFoldDB" id="A0AAW2CLU5"/>
<comment type="subcellular location">
    <subcellularLocation>
        <location evidence="1 6">Secreted</location>
    </subcellularLocation>
</comment>
<feature type="non-terminal residue" evidence="8">
    <location>
        <position position="131"/>
    </location>
</feature>
<protein>
    <recommendedName>
        <fullName evidence="6">S-protein homolog</fullName>
    </recommendedName>
</protein>
<evidence type="ECO:0000313" key="9">
    <source>
        <dbReference type="Proteomes" id="UP001459277"/>
    </source>
</evidence>
<evidence type="ECO:0000256" key="5">
    <source>
        <dbReference type="ARBA" id="ARBA00022729"/>
    </source>
</evidence>